<protein>
    <submittedName>
        <fullName evidence="1">Uncharacterized protein</fullName>
    </submittedName>
</protein>
<organism evidence="1 2">
    <name type="scientific">Natronomicrosphaera hydrolytica</name>
    <dbReference type="NCBI Taxonomy" id="3242702"/>
    <lineage>
        <taxon>Bacteria</taxon>
        <taxon>Pseudomonadati</taxon>
        <taxon>Planctomycetota</taxon>
        <taxon>Phycisphaerae</taxon>
        <taxon>Phycisphaerales</taxon>
        <taxon>Phycisphaeraceae</taxon>
        <taxon>Natronomicrosphaera</taxon>
    </lineage>
</organism>
<name>A0ABV4U975_9BACT</name>
<dbReference type="Proteomes" id="UP001575105">
    <property type="component" value="Unassembled WGS sequence"/>
</dbReference>
<dbReference type="EMBL" id="JBGUBD010000009">
    <property type="protein sequence ID" value="MFA9479553.1"/>
    <property type="molecule type" value="Genomic_DNA"/>
</dbReference>
<keyword evidence="2" id="KW-1185">Reference proteome</keyword>
<proteinExistence type="predicted"/>
<comment type="caution">
    <text evidence="1">The sequence shown here is derived from an EMBL/GenBank/DDBJ whole genome shotgun (WGS) entry which is preliminary data.</text>
</comment>
<evidence type="ECO:0000313" key="2">
    <source>
        <dbReference type="Proteomes" id="UP001575105"/>
    </source>
</evidence>
<reference evidence="1 2" key="1">
    <citation type="submission" date="2024-08" db="EMBL/GenBank/DDBJ databases">
        <title>Whole-genome sequencing of halo(alkali)philic microorganisms from hypersaline lakes.</title>
        <authorList>
            <person name="Sorokin D.Y."/>
            <person name="Merkel A.Y."/>
            <person name="Messina E."/>
            <person name="Yakimov M."/>
        </authorList>
    </citation>
    <scope>NUCLEOTIDE SEQUENCE [LARGE SCALE GENOMIC DNA]</scope>
    <source>
        <strain evidence="1 2">AB-hyl4</strain>
    </source>
</reference>
<accession>A0ABV4U975</accession>
<sequence length="377" mass="41746">MKASPPLYLELTDRVREAIDAARGGAPAALASKGAMRDVIPGLSDVDYRLVLSTDAPEIWRRVGAAFAEAMLAFANAHPDGWRLIEHMPAIGCSSDALDARPVCWERLTWEPLWASSADLLVTPTSPTNDGLAGWWAGKLAGYQPPYDARRDPPINVASAELPRFPAFSLIWHFYAPAVLAATQLLGQSQVRTKWDALRWRAEQGIEPAQQALAIAEADFVNPTSATLARACEADVHQLAQLATDDARPWDALKVMADGLTLSLRDRRLWALATARTYVHRWWFYAHAPQGFDVVAVLRIDRGHVGRFTLGPVRDSREAMEAMRGHAQDGARFDAAIEALMAEHRNTDTSRPRDTFLAMREQYLVVLEALERWHAAA</sequence>
<dbReference type="RefSeq" id="WP_425346472.1">
    <property type="nucleotide sequence ID" value="NZ_JBGUBD010000009.1"/>
</dbReference>
<gene>
    <name evidence="1" type="ORF">ACERK3_14785</name>
</gene>
<evidence type="ECO:0000313" key="1">
    <source>
        <dbReference type="EMBL" id="MFA9479553.1"/>
    </source>
</evidence>